<evidence type="ECO:0000256" key="2">
    <source>
        <dbReference type="ARBA" id="ARBA00023125"/>
    </source>
</evidence>
<evidence type="ECO:0000313" key="7">
    <source>
        <dbReference type="EMBL" id="PEG52725.1"/>
    </source>
</evidence>
<dbReference type="Proteomes" id="UP000191039">
    <property type="component" value="Unassembled WGS sequence"/>
</dbReference>
<name>A0A1Q4HLG7_9MYCO</name>
<keyword evidence="2 4" id="KW-0238">DNA-binding</keyword>
<dbReference type="PROSITE" id="PS50977">
    <property type="entry name" value="HTH_TETR_2"/>
    <property type="match status" value="1"/>
</dbReference>
<dbReference type="STRING" id="1801.BRW64_01940"/>
<dbReference type="Gene3D" id="1.10.357.10">
    <property type="entry name" value="Tetracycline Repressor, domain 2"/>
    <property type="match status" value="1"/>
</dbReference>
<gene>
    <name evidence="6" type="ORF">BV510_27965</name>
    <name evidence="7" type="ORF">CRI78_19715</name>
</gene>
<evidence type="ECO:0000256" key="1">
    <source>
        <dbReference type="ARBA" id="ARBA00023015"/>
    </source>
</evidence>
<keyword evidence="1" id="KW-0805">Transcription regulation</keyword>
<evidence type="ECO:0000313" key="8">
    <source>
        <dbReference type="Proteomes" id="UP000191039"/>
    </source>
</evidence>
<dbReference type="OrthoDB" id="3474596at2"/>
<dbReference type="Pfam" id="PF00440">
    <property type="entry name" value="TetR_N"/>
    <property type="match status" value="1"/>
</dbReference>
<dbReference type="EMBL" id="PDCR01000027">
    <property type="protein sequence ID" value="PEG52725.1"/>
    <property type="molecule type" value="Genomic_DNA"/>
</dbReference>
<comment type="caution">
    <text evidence="6">The sequence shown here is derived from an EMBL/GenBank/DDBJ whole genome shotgun (WGS) entry which is preliminary data.</text>
</comment>
<reference evidence="7 9" key="2">
    <citation type="submission" date="2017-10" db="EMBL/GenBank/DDBJ databases">
        <title>The new phylogeny of genus Mycobacterium.</title>
        <authorList>
            <person name="Tortoli E."/>
            <person name="Trovato A."/>
            <person name="Cirillo D.M."/>
        </authorList>
    </citation>
    <scope>NUCLEOTIDE SEQUENCE [LARGE SCALE GENOMIC DNA]</scope>
    <source>
        <strain evidence="7 9">IP141170001</strain>
    </source>
</reference>
<dbReference type="SUPFAM" id="SSF46689">
    <property type="entry name" value="Homeodomain-like"/>
    <property type="match status" value="1"/>
</dbReference>
<organism evidence="6 8">
    <name type="scientific">Mycolicibacterium diernhoferi</name>
    <dbReference type="NCBI Taxonomy" id="1801"/>
    <lineage>
        <taxon>Bacteria</taxon>
        <taxon>Bacillati</taxon>
        <taxon>Actinomycetota</taxon>
        <taxon>Actinomycetes</taxon>
        <taxon>Mycobacteriales</taxon>
        <taxon>Mycobacteriaceae</taxon>
        <taxon>Mycolicibacterium</taxon>
    </lineage>
</organism>
<dbReference type="AlphaFoldDB" id="A0A1Q4HLG7"/>
<dbReference type="Proteomes" id="UP000220340">
    <property type="component" value="Unassembled WGS sequence"/>
</dbReference>
<dbReference type="GO" id="GO:0003700">
    <property type="term" value="F:DNA-binding transcription factor activity"/>
    <property type="evidence" value="ECO:0007669"/>
    <property type="project" value="TreeGrafter"/>
</dbReference>
<evidence type="ECO:0000313" key="9">
    <source>
        <dbReference type="Proteomes" id="UP000220340"/>
    </source>
</evidence>
<evidence type="ECO:0000256" key="3">
    <source>
        <dbReference type="ARBA" id="ARBA00023163"/>
    </source>
</evidence>
<dbReference type="EMBL" id="MIJD01000486">
    <property type="protein sequence ID" value="OPE45518.1"/>
    <property type="molecule type" value="Genomic_DNA"/>
</dbReference>
<evidence type="ECO:0000256" key="4">
    <source>
        <dbReference type="PROSITE-ProRule" id="PRU00335"/>
    </source>
</evidence>
<keyword evidence="9" id="KW-1185">Reference proteome</keyword>
<dbReference type="PANTHER" id="PTHR30055:SF234">
    <property type="entry name" value="HTH-TYPE TRANSCRIPTIONAL REGULATOR BETI"/>
    <property type="match status" value="1"/>
</dbReference>
<dbReference type="InterPro" id="IPR009057">
    <property type="entry name" value="Homeodomain-like_sf"/>
</dbReference>
<protein>
    <submittedName>
        <fullName evidence="6">TetR family transcriptional regulator</fullName>
    </submittedName>
    <submittedName>
        <fullName evidence="7">TetR/AcrR family transcriptional regulator</fullName>
    </submittedName>
</protein>
<proteinExistence type="predicted"/>
<keyword evidence="3" id="KW-0804">Transcription</keyword>
<feature type="DNA-binding region" description="H-T-H motif" evidence="4">
    <location>
        <begin position="35"/>
        <end position="54"/>
    </location>
</feature>
<dbReference type="InterPro" id="IPR050109">
    <property type="entry name" value="HTH-type_TetR-like_transc_reg"/>
</dbReference>
<sequence length="203" mass="22725">MASTPPADAEDSDARTALLDATERLMLNEGYAAVTSRRVAAEAGVNPGLVYYYFGPMDNLFVEVFRRSAARMLGRQAEALASAQPLRALWDLIRDQTNSSLNLEFLALGNHRKALRDEMKAFSLRFREIQFDGLSKALSKYNVDATLWPPQAVMIFMDGAARFMGEERAYGLTLGHQQAVDVVERLISDVEGKRRPARRRRGL</sequence>
<dbReference type="PRINTS" id="PR00455">
    <property type="entry name" value="HTHTETR"/>
</dbReference>
<evidence type="ECO:0000313" key="6">
    <source>
        <dbReference type="EMBL" id="OPE45518.1"/>
    </source>
</evidence>
<reference evidence="6 8" key="1">
    <citation type="submission" date="2016-09" db="EMBL/GenBank/DDBJ databases">
        <title>genome sequences of unsequenced Mycobacteria.</title>
        <authorList>
            <person name="Greninger A.L."/>
            <person name="Jerome K.R."/>
            <person name="Mcnair B."/>
            <person name="Wallis C."/>
            <person name="Fang F."/>
        </authorList>
    </citation>
    <scope>NUCLEOTIDE SEQUENCE [LARGE SCALE GENOMIC DNA]</scope>
    <source>
        <strain evidence="6 8">BM1</strain>
    </source>
</reference>
<dbReference type="InterPro" id="IPR001647">
    <property type="entry name" value="HTH_TetR"/>
</dbReference>
<accession>A0A1Q4HLG7</accession>
<feature type="domain" description="HTH tetR-type" evidence="5">
    <location>
        <begin position="12"/>
        <end position="72"/>
    </location>
</feature>
<dbReference type="GO" id="GO:0000976">
    <property type="term" value="F:transcription cis-regulatory region binding"/>
    <property type="evidence" value="ECO:0007669"/>
    <property type="project" value="TreeGrafter"/>
</dbReference>
<evidence type="ECO:0000259" key="5">
    <source>
        <dbReference type="PROSITE" id="PS50977"/>
    </source>
</evidence>
<dbReference type="PANTHER" id="PTHR30055">
    <property type="entry name" value="HTH-TYPE TRANSCRIPTIONAL REGULATOR RUTR"/>
    <property type="match status" value="1"/>
</dbReference>